<comment type="caution">
    <text evidence="1">The sequence shown here is derived from an EMBL/GenBank/DDBJ whole genome shotgun (WGS) entry which is preliminary data.</text>
</comment>
<reference evidence="1" key="2">
    <citation type="journal article" date="2022" name="Microbiol. Resour. Announc.">
        <title>Metagenome Sequencing to Explore Phylogenomics of Terrestrial Cyanobacteria.</title>
        <authorList>
            <person name="Ward R.D."/>
            <person name="Stajich J.E."/>
            <person name="Johansen J.R."/>
            <person name="Huntemann M."/>
            <person name="Clum A."/>
            <person name="Foster B."/>
            <person name="Foster B."/>
            <person name="Roux S."/>
            <person name="Palaniappan K."/>
            <person name="Varghese N."/>
            <person name="Mukherjee S."/>
            <person name="Reddy T.B.K."/>
            <person name="Daum C."/>
            <person name="Copeland A."/>
            <person name="Chen I.A."/>
            <person name="Ivanova N.N."/>
            <person name="Kyrpides N.C."/>
            <person name="Shapiro N."/>
            <person name="Eloe-Fadrosh E.A."/>
            <person name="Pietrasiak N."/>
        </authorList>
    </citation>
    <scope>NUCLEOTIDE SEQUENCE</scope>
    <source>
        <strain evidence="1">HA4357-MV3</strain>
    </source>
</reference>
<dbReference type="AlphaFoldDB" id="A0A9E3HDD1"/>
<evidence type="ECO:0000313" key="2">
    <source>
        <dbReference type="Proteomes" id="UP000813215"/>
    </source>
</evidence>
<dbReference type="EMBL" id="JAHHHW010000164">
    <property type="protein sequence ID" value="MBW4435338.1"/>
    <property type="molecule type" value="Genomic_DNA"/>
</dbReference>
<dbReference type="Proteomes" id="UP000813215">
    <property type="component" value="Unassembled WGS sequence"/>
</dbReference>
<name>A0A9E3HDD1_9NOST</name>
<sequence length="165" mass="18756">MQTQFKVADSIAVDDEGYAVGLLSAIEFDQYLNEETGEVKDQIVFVWQTQTRKGIDSKLRLWTGINITPTPRMSNGKKFFNALTQILLIHKIITSEDLKKLAQDEEYINELDIDLGLMVGETHKFKLNINERGLARPDISSLRIVKPISIRITSTSNTESEELEQ</sequence>
<evidence type="ECO:0000313" key="1">
    <source>
        <dbReference type="EMBL" id="MBW4435338.1"/>
    </source>
</evidence>
<proteinExistence type="predicted"/>
<accession>A0A9E3HDD1</accession>
<gene>
    <name evidence="1" type="ORF">KME28_27430</name>
</gene>
<organism evidence="1 2">
    <name type="scientific">Pelatocladus maniniholoensis HA4357-MV3</name>
    <dbReference type="NCBI Taxonomy" id="1117104"/>
    <lineage>
        <taxon>Bacteria</taxon>
        <taxon>Bacillati</taxon>
        <taxon>Cyanobacteriota</taxon>
        <taxon>Cyanophyceae</taxon>
        <taxon>Nostocales</taxon>
        <taxon>Nostocaceae</taxon>
        <taxon>Pelatocladus</taxon>
    </lineage>
</organism>
<protein>
    <submittedName>
        <fullName evidence="1">Uncharacterized protein</fullName>
    </submittedName>
</protein>
<reference evidence="1" key="1">
    <citation type="submission" date="2021-05" db="EMBL/GenBank/DDBJ databases">
        <authorList>
            <person name="Pietrasiak N."/>
            <person name="Ward R."/>
            <person name="Stajich J.E."/>
            <person name="Kurbessoian T."/>
        </authorList>
    </citation>
    <scope>NUCLEOTIDE SEQUENCE</scope>
    <source>
        <strain evidence="1">HA4357-MV3</strain>
    </source>
</reference>